<reference evidence="4" key="1">
    <citation type="submission" date="2020-07" db="EMBL/GenBank/DDBJ databases">
        <title>Draft Genome Sequence of a Deep-Sea Yeast, Naganishia (Cryptococcus) liquefaciens strain N6.</title>
        <authorList>
            <person name="Han Y.W."/>
            <person name="Kajitani R."/>
            <person name="Morimoto H."/>
            <person name="Parhat M."/>
            <person name="Tsubouchi H."/>
            <person name="Bakenova O."/>
            <person name="Ogata M."/>
            <person name="Argunhan B."/>
            <person name="Aoki R."/>
            <person name="Kajiwara S."/>
            <person name="Itoh T."/>
            <person name="Iwasaki H."/>
        </authorList>
    </citation>
    <scope>NUCLEOTIDE SEQUENCE</scope>
    <source>
        <strain evidence="4">N6</strain>
    </source>
</reference>
<feature type="chain" id="PRO_5034601635" description="Yeast cell wall synthesis Kre9/Knh1-like N-terminal domain-containing protein" evidence="2">
    <location>
        <begin position="22"/>
        <end position="197"/>
    </location>
</feature>
<protein>
    <recommendedName>
        <fullName evidence="3">Yeast cell wall synthesis Kre9/Knh1-like N-terminal domain-containing protein</fullName>
    </recommendedName>
</protein>
<keyword evidence="5" id="KW-1185">Reference proteome</keyword>
<dbReference type="Pfam" id="PF10342">
    <property type="entry name" value="Kre9_KNH"/>
    <property type="match status" value="1"/>
</dbReference>
<name>A0A8H3TUT7_9TREE</name>
<dbReference type="OrthoDB" id="5420143at2759"/>
<keyword evidence="1 2" id="KW-0732">Signal</keyword>
<evidence type="ECO:0000256" key="1">
    <source>
        <dbReference type="ARBA" id="ARBA00022729"/>
    </source>
</evidence>
<evidence type="ECO:0000259" key="3">
    <source>
        <dbReference type="Pfam" id="PF10342"/>
    </source>
</evidence>
<evidence type="ECO:0000313" key="4">
    <source>
        <dbReference type="EMBL" id="GHJ87562.1"/>
    </source>
</evidence>
<dbReference type="AlphaFoldDB" id="A0A8H3TUT7"/>
<comment type="caution">
    <text evidence="4">The sequence shown here is derived from an EMBL/GenBank/DDBJ whole genome shotgun (WGS) entry which is preliminary data.</text>
</comment>
<proteinExistence type="predicted"/>
<feature type="domain" description="Yeast cell wall synthesis Kre9/Knh1-like N-terminal" evidence="3">
    <location>
        <begin position="27"/>
        <end position="117"/>
    </location>
</feature>
<feature type="signal peptide" evidence="2">
    <location>
        <begin position="1"/>
        <end position="21"/>
    </location>
</feature>
<dbReference type="EMBL" id="BLZA01000023">
    <property type="protein sequence ID" value="GHJ87562.1"/>
    <property type="molecule type" value="Genomic_DNA"/>
</dbReference>
<dbReference type="PANTHER" id="PTHR35185">
    <property type="entry name" value="SERINE/THREONINE-RICH PROTEIN ADG2-RELATED"/>
    <property type="match status" value="1"/>
</dbReference>
<dbReference type="Proteomes" id="UP000620104">
    <property type="component" value="Unassembled WGS sequence"/>
</dbReference>
<dbReference type="InterPro" id="IPR018466">
    <property type="entry name" value="Kre9/Knh1-like_N"/>
</dbReference>
<dbReference type="InterPro" id="IPR052479">
    <property type="entry name" value="GPI-anchor_Adhesion_Reg"/>
</dbReference>
<sequence>MVSISLALLASALGYLSCVNAAISILSPNSQTTWYKNSTVQLTWSSAAGDPNPFRIFLDSTEGALSANATLADSVNTDLQGLTILLPQLTDSDGYLLYFVNTTNTSQVYATSQPFTIAAGEFYTSSATGATNAASATSAGIPGPYTPFSSTGVRTATGTVSPAATASGTSDAAALKAYPLAVYAVAGLGIIAGAMVV</sequence>
<dbReference type="PANTHER" id="PTHR35185:SF1">
    <property type="entry name" value="UPF0619 GPI-ANCHORED MEMBRANE PROTEIN C1322.10"/>
    <property type="match status" value="1"/>
</dbReference>
<gene>
    <name evidence="4" type="ORF">NliqN6_3964</name>
</gene>
<evidence type="ECO:0000313" key="5">
    <source>
        <dbReference type="Proteomes" id="UP000620104"/>
    </source>
</evidence>
<evidence type="ECO:0000256" key="2">
    <source>
        <dbReference type="SAM" id="SignalP"/>
    </source>
</evidence>
<organism evidence="4 5">
    <name type="scientific">Naganishia liquefaciens</name>
    <dbReference type="NCBI Taxonomy" id="104408"/>
    <lineage>
        <taxon>Eukaryota</taxon>
        <taxon>Fungi</taxon>
        <taxon>Dikarya</taxon>
        <taxon>Basidiomycota</taxon>
        <taxon>Agaricomycotina</taxon>
        <taxon>Tremellomycetes</taxon>
        <taxon>Filobasidiales</taxon>
        <taxon>Filobasidiaceae</taxon>
        <taxon>Naganishia</taxon>
    </lineage>
</organism>
<accession>A0A8H3TUT7</accession>